<protein>
    <submittedName>
        <fullName evidence="2">Uncharacterized protein</fullName>
    </submittedName>
</protein>
<sequence>MSVYGSIYREPCLLLRQLVPLEILVILYFLTPCPFKFASMYSEEALDYVNSRSALRLVPATLSRPLSAHSKCGITEFMMQLRDNGNWSGGVPQPFQRFLLNTTNKKHALSNQHGISSGMVNLLLIARDYVNQVSFGLPVCLGTVVVCVPKVVRSRQMSLPHHNSFVFFVISSTPHCDECRSLQGKYNQQK</sequence>
<keyword evidence="1" id="KW-0472">Membrane</keyword>
<feature type="transmembrane region" description="Helical" evidence="1">
    <location>
        <begin position="12"/>
        <end position="31"/>
    </location>
</feature>
<gene>
    <name evidence="2" type="ORF">T4E_8445</name>
</gene>
<evidence type="ECO:0000256" key="1">
    <source>
        <dbReference type="SAM" id="Phobius"/>
    </source>
</evidence>
<organism evidence="2 3">
    <name type="scientific">Trichinella pseudospiralis</name>
    <name type="common">Parasitic roundworm</name>
    <dbReference type="NCBI Taxonomy" id="6337"/>
    <lineage>
        <taxon>Eukaryota</taxon>
        <taxon>Metazoa</taxon>
        <taxon>Ecdysozoa</taxon>
        <taxon>Nematoda</taxon>
        <taxon>Enoplea</taxon>
        <taxon>Dorylaimia</taxon>
        <taxon>Trichinellida</taxon>
        <taxon>Trichinellidae</taxon>
        <taxon>Trichinella</taxon>
    </lineage>
</organism>
<keyword evidence="1" id="KW-0812">Transmembrane</keyword>
<name>A0A0V0XKD7_TRIPS</name>
<accession>A0A0V0XKD7</accession>
<evidence type="ECO:0000313" key="3">
    <source>
        <dbReference type="Proteomes" id="UP000054815"/>
    </source>
</evidence>
<proteinExistence type="predicted"/>
<dbReference type="AlphaFoldDB" id="A0A0V0XKD7"/>
<keyword evidence="1" id="KW-1133">Transmembrane helix</keyword>
<dbReference type="EMBL" id="JYDU01000236">
    <property type="protein sequence ID" value="KRX88434.1"/>
    <property type="molecule type" value="Genomic_DNA"/>
</dbReference>
<dbReference type="Proteomes" id="UP000054815">
    <property type="component" value="Unassembled WGS sequence"/>
</dbReference>
<evidence type="ECO:0000313" key="2">
    <source>
        <dbReference type="EMBL" id="KRX88434.1"/>
    </source>
</evidence>
<comment type="caution">
    <text evidence="2">The sequence shown here is derived from an EMBL/GenBank/DDBJ whole genome shotgun (WGS) entry which is preliminary data.</text>
</comment>
<reference evidence="2 3" key="1">
    <citation type="submission" date="2015-01" db="EMBL/GenBank/DDBJ databases">
        <title>Evolution of Trichinella species and genotypes.</title>
        <authorList>
            <person name="Korhonen P.K."/>
            <person name="Edoardo P."/>
            <person name="Giuseppe L.R."/>
            <person name="Gasser R.B."/>
        </authorList>
    </citation>
    <scope>NUCLEOTIDE SEQUENCE [LARGE SCALE GENOMIC DNA]</scope>
    <source>
        <strain evidence="2">ISS141</strain>
    </source>
</reference>